<dbReference type="PRINTS" id="PR01543">
    <property type="entry name" value="ANATRNSFRASE"/>
</dbReference>
<keyword evidence="2" id="KW-0012">Acyltransferase</keyword>
<evidence type="ECO:0000313" key="3">
    <source>
        <dbReference type="EMBL" id="KAF9735514.1"/>
    </source>
</evidence>
<dbReference type="Gene3D" id="3.30.2140.20">
    <property type="match status" value="1"/>
</dbReference>
<keyword evidence="2" id="KW-0808">Transferase</keyword>
<dbReference type="PANTHER" id="PTHR11786">
    <property type="entry name" value="N-HYDROXYARYLAMINE O-ACETYLTRANSFERASE"/>
    <property type="match status" value="1"/>
</dbReference>
<dbReference type="SUPFAM" id="SSF54001">
    <property type="entry name" value="Cysteine proteinases"/>
    <property type="match status" value="1"/>
</dbReference>
<dbReference type="InterPro" id="IPR038765">
    <property type="entry name" value="Papain-like_cys_pep_sf"/>
</dbReference>
<reference evidence="3" key="1">
    <citation type="journal article" date="2020" name="Mol. Plant Microbe Interact.">
        <title>Genome Sequence of the Biocontrol Agent Coniothyrium minitans strain Conio (IMI 134523).</title>
        <authorList>
            <person name="Patel D."/>
            <person name="Shittu T.A."/>
            <person name="Baroncelli R."/>
            <person name="Muthumeenakshi S."/>
            <person name="Osborne T.H."/>
            <person name="Janganan T.K."/>
            <person name="Sreenivasaprasad S."/>
        </authorList>
    </citation>
    <scope>NUCLEOTIDE SEQUENCE</scope>
    <source>
        <strain evidence="3">Conio</strain>
    </source>
</reference>
<dbReference type="OrthoDB" id="10260017at2759"/>
<keyword evidence="4" id="KW-1185">Reference proteome</keyword>
<dbReference type="EMBL" id="WJXW01000006">
    <property type="protein sequence ID" value="KAF9735514.1"/>
    <property type="molecule type" value="Genomic_DNA"/>
</dbReference>
<comment type="similarity">
    <text evidence="1 2">Belongs to the arylamine N-acetyltransferase family.</text>
</comment>
<name>A0A9P6GJW7_9PLEO</name>
<evidence type="ECO:0000256" key="1">
    <source>
        <dbReference type="ARBA" id="ARBA00006547"/>
    </source>
</evidence>
<dbReference type="AlphaFoldDB" id="A0A9P6GJW7"/>
<dbReference type="Proteomes" id="UP000756921">
    <property type="component" value="Unassembled WGS sequence"/>
</dbReference>
<dbReference type="InterPro" id="IPR053710">
    <property type="entry name" value="Arylamine_NAT_domain_sf"/>
</dbReference>
<evidence type="ECO:0000313" key="4">
    <source>
        <dbReference type="Proteomes" id="UP000756921"/>
    </source>
</evidence>
<dbReference type="InterPro" id="IPR001447">
    <property type="entry name" value="Arylamine_N-AcTrfase"/>
</dbReference>
<comment type="caution">
    <text evidence="3">The sequence shown here is derived from an EMBL/GenBank/DDBJ whole genome shotgun (WGS) entry which is preliminary data.</text>
</comment>
<protein>
    <submittedName>
        <fullName evidence="3">Arylamine N-acetyltransferase</fullName>
    </submittedName>
</protein>
<accession>A0A9P6GJW7</accession>
<gene>
    <name evidence="3" type="ORF">PMIN01_06919</name>
</gene>
<dbReference type="GO" id="GO:0016407">
    <property type="term" value="F:acetyltransferase activity"/>
    <property type="evidence" value="ECO:0007669"/>
    <property type="project" value="InterPro"/>
</dbReference>
<dbReference type="PANTHER" id="PTHR11786:SF0">
    <property type="entry name" value="ARYLAMINE N-ACETYLTRANSFERASE 4-RELATED"/>
    <property type="match status" value="1"/>
</dbReference>
<sequence>MVGFTPFNPVVGLRDLFIRRESTSAAEPAAKKDPLTSFPDPEALVAYPTPASFVVQGDVCSQIQSPLFGKIPPEIRNEIFRLAVTEYVPEGNEWTGRLSKMENRGWGNVYSSESYVNRPGYEGLKTVDTDLLRTCKRAYEETKLLPLQDLEVCFYMSTKDRAPKPYTMSGHLSTNSFFHPRANWFKPEHWARISHYHVFGQMYLLGPGFHGLFKNQLDVCLPTTITLTLRYTDWWDWETNAPIYPIRQDRFFPLRRIELPSTVTRMTVEFENIESKVKELDAVVNEMFSRHYHWMWKRRDGKTLTVRGRGVEGDGVETWRWNGPTTFGYRSQKFPHHKDGDTMGQWPKMLLTPDNAMRRHPHTWKYLAHKLDPMTFKLSREQLSAYVQHIGLPAKYHPANNPTHDLAFLTQLHVHTISTIPYDNLTLHYSASKKISIYPQDAFRKIVTENCGRGDPSILFNHLLRGLGFTAYMAGVRIRLRENGVPAGAYIGWVHLVNIVTLPSGEKYMLDVGFGGDAPTTPIPLVHNHITTNISPQQNRLVHGHIPEQVSQTEATKLWIYQYRNGEAMEWNSFYAFPELEFLEADFKIMNWYTGSHPESFQTFTCLVIKFLRRQKEGGEEGEMEVYGKRMLVQGVVKENKGGKTQVVQDVKTEEERHEALEKWFGLRLREEEKMGIVGHSTELKG</sequence>
<organism evidence="3 4">
    <name type="scientific">Paraphaeosphaeria minitans</name>
    <dbReference type="NCBI Taxonomy" id="565426"/>
    <lineage>
        <taxon>Eukaryota</taxon>
        <taxon>Fungi</taxon>
        <taxon>Dikarya</taxon>
        <taxon>Ascomycota</taxon>
        <taxon>Pezizomycotina</taxon>
        <taxon>Dothideomycetes</taxon>
        <taxon>Pleosporomycetidae</taxon>
        <taxon>Pleosporales</taxon>
        <taxon>Massarineae</taxon>
        <taxon>Didymosphaeriaceae</taxon>
        <taxon>Paraphaeosphaeria</taxon>
    </lineage>
</organism>
<proteinExistence type="inferred from homology"/>
<dbReference type="Pfam" id="PF00797">
    <property type="entry name" value="Acetyltransf_2"/>
    <property type="match status" value="1"/>
</dbReference>
<evidence type="ECO:0000256" key="2">
    <source>
        <dbReference type="RuleBase" id="RU003452"/>
    </source>
</evidence>